<evidence type="ECO:0000259" key="5">
    <source>
        <dbReference type="PROSITE" id="PS51379"/>
    </source>
</evidence>
<sequence>MSQNTCILFCRCGAGVISNEKTDQLANAFQQLDADVYELRDLCALSVHEKDVLQSIGEKYDRKLVVACYSRAVENMLRQAGIELDGFEFLNFKELSTEQILEKLTDTYQLASGEARYQVQTSELDVPAWFPVIDESRCTLCGQCARFCMFGVYSFDKRSLTVVNPLACKNNCPACGRTCPASAIMFPRLAENSALAGAEPGEKKAAGGAKNGGLFVMLNERNQIRKNIFRQGVVQMAEEERRRALEEFAPKRPKREGPVDAS</sequence>
<dbReference type="GO" id="GO:0046872">
    <property type="term" value="F:metal ion binding"/>
    <property type="evidence" value="ECO:0007669"/>
    <property type="project" value="UniProtKB-KW"/>
</dbReference>
<dbReference type="Pfam" id="PF12837">
    <property type="entry name" value="Fer4_6"/>
    <property type="match status" value="1"/>
</dbReference>
<dbReference type="GO" id="GO:0051539">
    <property type="term" value="F:4 iron, 4 sulfur cluster binding"/>
    <property type="evidence" value="ECO:0007669"/>
    <property type="project" value="UniProtKB-KW"/>
</dbReference>
<name>A0A0L8VCS5_9BACT</name>
<dbReference type="Gene3D" id="3.30.70.20">
    <property type="match status" value="1"/>
</dbReference>
<reference evidence="7" key="1">
    <citation type="submission" date="2015-07" db="EMBL/GenBank/DDBJ databases">
        <title>Genome sequencing of Sunxiuqinia dokdonensis strain SK.</title>
        <authorList>
            <person name="Ahn S."/>
            <person name="Kim B.-C."/>
        </authorList>
    </citation>
    <scope>NUCLEOTIDE SEQUENCE [LARGE SCALE GENOMIC DNA]</scope>
    <source>
        <strain evidence="7">SK</strain>
    </source>
</reference>
<dbReference type="PROSITE" id="PS51379">
    <property type="entry name" value="4FE4S_FER_2"/>
    <property type="match status" value="2"/>
</dbReference>
<feature type="domain" description="4Fe-4S ferredoxin-type" evidence="5">
    <location>
        <begin position="159"/>
        <end position="189"/>
    </location>
</feature>
<dbReference type="AlphaFoldDB" id="A0A0L8VCS5"/>
<keyword evidence="4" id="KW-0411">Iron-sulfur</keyword>
<dbReference type="EMBL" id="LGIA01000054">
    <property type="protein sequence ID" value="KOH45992.1"/>
    <property type="molecule type" value="Genomic_DNA"/>
</dbReference>
<keyword evidence="2" id="KW-0479">Metal-binding</keyword>
<feature type="domain" description="4Fe-4S ferredoxin-type" evidence="5">
    <location>
        <begin position="129"/>
        <end position="158"/>
    </location>
</feature>
<proteinExistence type="predicted"/>
<comment type="caution">
    <text evidence="6">The sequence shown here is derived from an EMBL/GenBank/DDBJ whole genome shotgun (WGS) entry which is preliminary data.</text>
</comment>
<evidence type="ECO:0000313" key="6">
    <source>
        <dbReference type="EMBL" id="KOH45992.1"/>
    </source>
</evidence>
<evidence type="ECO:0000256" key="2">
    <source>
        <dbReference type="ARBA" id="ARBA00022723"/>
    </source>
</evidence>
<dbReference type="SUPFAM" id="SSF54862">
    <property type="entry name" value="4Fe-4S ferredoxins"/>
    <property type="match status" value="1"/>
</dbReference>
<dbReference type="PANTHER" id="PTHR43687:SF1">
    <property type="entry name" value="FERREDOXIN III"/>
    <property type="match status" value="1"/>
</dbReference>
<dbReference type="InterPro" id="IPR017896">
    <property type="entry name" value="4Fe4S_Fe-S-bd"/>
</dbReference>
<evidence type="ECO:0000313" key="7">
    <source>
        <dbReference type="Proteomes" id="UP000036958"/>
    </source>
</evidence>
<keyword evidence="7" id="KW-1185">Reference proteome</keyword>
<organism evidence="6 7">
    <name type="scientific">Sunxiuqinia dokdonensis</name>
    <dbReference type="NCBI Taxonomy" id="1409788"/>
    <lineage>
        <taxon>Bacteria</taxon>
        <taxon>Pseudomonadati</taxon>
        <taxon>Bacteroidota</taxon>
        <taxon>Bacteroidia</taxon>
        <taxon>Marinilabiliales</taxon>
        <taxon>Prolixibacteraceae</taxon>
        <taxon>Sunxiuqinia</taxon>
    </lineage>
</organism>
<dbReference type="RefSeq" id="WP_053180628.1">
    <property type="nucleotide sequence ID" value="NZ_LGIA01000054.1"/>
</dbReference>
<dbReference type="PATRIC" id="fig|1409788.3.peg.1208"/>
<dbReference type="Proteomes" id="UP000036958">
    <property type="component" value="Unassembled WGS sequence"/>
</dbReference>
<accession>A0A0L8VCS5</accession>
<evidence type="ECO:0000256" key="3">
    <source>
        <dbReference type="ARBA" id="ARBA00023004"/>
    </source>
</evidence>
<dbReference type="STRING" id="1409788.NC99_11890"/>
<evidence type="ECO:0000256" key="4">
    <source>
        <dbReference type="ARBA" id="ARBA00023014"/>
    </source>
</evidence>
<gene>
    <name evidence="6" type="ORF">NC99_11890</name>
</gene>
<keyword evidence="1" id="KW-0004">4Fe-4S</keyword>
<protein>
    <recommendedName>
        <fullName evidence="5">4Fe-4S ferredoxin-type domain-containing protein</fullName>
    </recommendedName>
</protein>
<dbReference type="InterPro" id="IPR050572">
    <property type="entry name" value="Fe-S_Ferredoxin"/>
</dbReference>
<keyword evidence="3" id="KW-0408">Iron</keyword>
<dbReference type="PANTHER" id="PTHR43687">
    <property type="entry name" value="ADENYLYLSULFATE REDUCTASE, BETA SUBUNIT"/>
    <property type="match status" value="1"/>
</dbReference>
<evidence type="ECO:0000256" key="1">
    <source>
        <dbReference type="ARBA" id="ARBA00022485"/>
    </source>
</evidence>